<evidence type="ECO:0000313" key="7">
    <source>
        <dbReference type="EMBL" id="NJP13205.1"/>
    </source>
</evidence>
<sequence length="552" mass="60503">MSTIDRRRLFTGAGAATVGAALTTAVPATRASAAAPAPHPAGDTIRPGDPRYEMLTTGNNKRFVAAPDYVRMIRSTEDAEQAVREAVPSGRRVSVRSGGHTFADLVCNPDVDVILDLSEMTEVRYDASRRAFAVQPGVRLLTLYEALYKGWGVTIPGGMCYSVGAGGHVAGGGYGLLSRAHGLVVDHLYAVEVVVVDRDRTVRTVVATREPDDPHRDLWWAHTGGGGGTFGLVTRYWFRSPDATGDTPSRQLMRPPSTVLVSALSFPWQDLDERRFSRLLKNFGAWHEQHSAPDAPETAIGTVFNVCHRAHGTLDLFVQADAEAPGADRMLDDYLTALTAGTGLRTTAMTRASGDLPAMPQLAAPRRMPWLDATRLVGTSNPTITHPALRGAHKSAYMRRTFTDRHTAVLYRHLTSEEYANPDTMVVLFSFGGRVNAVRPEDTAASQRASVFKMLFQTFWPDPSGDAAGLGWARAVYEDFLADTHGVPVPGEQYEGCYINYPDTDLKDPARNRSGVPWQTLYYQGNHDRLRRIKRDWDPTGFFHHSLSVDPA</sequence>
<dbReference type="PROSITE" id="PS51318">
    <property type="entry name" value="TAT"/>
    <property type="match status" value="1"/>
</dbReference>
<evidence type="ECO:0000256" key="3">
    <source>
        <dbReference type="ARBA" id="ARBA00022630"/>
    </source>
</evidence>
<dbReference type="Pfam" id="PF01565">
    <property type="entry name" value="FAD_binding_4"/>
    <property type="match status" value="1"/>
</dbReference>
<keyword evidence="8" id="KW-1185">Reference proteome</keyword>
<evidence type="ECO:0000259" key="6">
    <source>
        <dbReference type="PROSITE" id="PS51387"/>
    </source>
</evidence>
<comment type="similarity">
    <text evidence="2">Belongs to the oxygen-dependent FAD-linked oxidoreductase family.</text>
</comment>
<dbReference type="EMBL" id="JAATEL010000002">
    <property type="protein sequence ID" value="NJP13205.1"/>
    <property type="molecule type" value="Genomic_DNA"/>
</dbReference>
<dbReference type="InterPro" id="IPR036318">
    <property type="entry name" value="FAD-bd_PCMH-like_sf"/>
</dbReference>
<accession>A0ABX0YQE4</accession>
<reference evidence="7 8" key="1">
    <citation type="submission" date="2020-03" db="EMBL/GenBank/DDBJ databases">
        <title>WGS of actinomycetes isolated from Thailand.</title>
        <authorList>
            <person name="Thawai C."/>
        </authorList>
    </citation>
    <scope>NUCLEOTIDE SEQUENCE [LARGE SCALE GENOMIC DNA]</scope>
    <source>
        <strain evidence="7 8">NBRC 13905</strain>
    </source>
</reference>
<gene>
    <name evidence="7" type="ORF">HCJ95_02605</name>
</gene>
<protein>
    <submittedName>
        <fullName evidence="7">FAD-binding oxidoreductase</fullName>
    </submittedName>
</protein>
<dbReference type="Proteomes" id="UP000635996">
    <property type="component" value="Unassembled WGS sequence"/>
</dbReference>
<dbReference type="PANTHER" id="PTHR42973">
    <property type="entry name" value="BINDING OXIDOREDUCTASE, PUTATIVE (AFU_ORTHOLOGUE AFUA_1G17690)-RELATED"/>
    <property type="match status" value="1"/>
</dbReference>
<dbReference type="InterPro" id="IPR012951">
    <property type="entry name" value="BBE"/>
</dbReference>
<dbReference type="InterPro" id="IPR016166">
    <property type="entry name" value="FAD-bd_PCMH"/>
</dbReference>
<dbReference type="Gene3D" id="3.40.462.20">
    <property type="match status" value="1"/>
</dbReference>
<dbReference type="PROSITE" id="PS51387">
    <property type="entry name" value="FAD_PCMH"/>
    <property type="match status" value="1"/>
</dbReference>
<dbReference type="InterPro" id="IPR006311">
    <property type="entry name" value="TAT_signal"/>
</dbReference>
<evidence type="ECO:0000256" key="1">
    <source>
        <dbReference type="ARBA" id="ARBA00001974"/>
    </source>
</evidence>
<keyword evidence="5" id="KW-0560">Oxidoreductase</keyword>
<comment type="cofactor">
    <cofactor evidence="1">
        <name>FAD</name>
        <dbReference type="ChEBI" id="CHEBI:57692"/>
    </cofactor>
</comment>
<dbReference type="PANTHER" id="PTHR42973:SF39">
    <property type="entry name" value="FAD-BINDING PCMH-TYPE DOMAIN-CONTAINING PROTEIN"/>
    <property type="match status" value="1"/>
</dbReference>
<evidence type="ECO:0000256" key="2">
    <source>
        <dbReference type="ARBA" id="ARBA00005466"/>
    </source>
</evidence>
<dbReference type="RefSeq" id="WP_168130859.1">
    <property type="nucleotide sequence ID" value="NZ_BMVZ01000004.1"/>
</dbReference>
<comment type="caution">
    <text evidence="7">The sequence shown here is derived from an EMBL/GenBank/DDBJ whole genome shotgun (WGS) entry which is preliminary data.</text>
</comment>
<evidence type="ECO:0000256" key="4">
    <source>
        <dbReference type="ARBA" id="ARBA00022827"/>
    </source>
</evidence>
<proteinExistence type="inferred from homology"/>
<dbReference type="Gene3D" id="3.30.465.10">
    <property type="match status" value="1"/>
</dbReference>
<dbReference type="InterPro" id="IPR016169">
    <property type="entry name" value="FAD-bd_PCMH_sub2"/>
</dbReference>
<evidence type="ECO:0000313" key="8">
    <source>
        <dbReference type="Proteomes" id="UP000635996"/>
    </source>
</evidence>
<evidence type="ECO:0000256" key="5">
    <source>
        <dbReference type="ARBA" id="ARBA00023002"/>
    </source>
</evidence>
<keyword evidence="3" id="KW-0285">Flavoprotein</keyword>
<organism evidence="7 8">
    <name type="scientific">Streptomyces thermoviolaceus subsp. thermoviolaceus</name>
    <dbReference type="NCBI Taxonomy" id="66860"/>
    <lineage>
        <taxon>Bacteria</taxon>
        <taxon>Bacillati</taxon>
        <taxon>Actinomycetota</taxon>
        <taxon>Actinomycetes</taxon>
        <taxon>Kitasatosporales</taxon>
        <taxon>Streptomycetaceae</taxon>
        <taxon>Streptomyces</taxon>
    </lineage>
</organism>
<feature type="domain" description="FAD-binding PCMH-type" evidence="6">
    <location>
        <begin position="62"/>
        <end position="243"/>
    </location>
</feature>
<keyword evidence="4" id="KW-0274">FAD</keyword>
<dbReference type="InterPro" id="IPR050416">
    <property type="entry name" value="FAD-linked_Oxidoreductase"/>
</dbReference>
<name>A0ABX0YQE4_STRTL</name>
<dbReference type="Pfam" id="PF08031">
    <property type="entry name" value="BBE"/>
    <property type="match status" value="1"/>
</dbReference>
<dbReference type="SUPFAM" id="SSF56176">
    <property type="entry name" value="FAD-binding/transporter-associated domain-like"/>
    <property type="match status" value="1"/>
</dbReference>
<dbReference type="InterPro" id="IPR006094">
    <property type="entry name" value="Oxid_FAD_bind_N"/>
</dbReference>